<dbReference type="Pfam" id="PF14109">
    <property type="entry name" value="GldH_lipo"/>
    <property type="match status" value="1"/>
</dbReference>
<protein>
    <recommendedName>
        <fullName evidence="3">Gliding motility-associated lipoprotein GldH</fullName>
    </recommendedName>
</protein>
<dbReference type="EMBL" id="JBHUPC010000020">
    <property type="protein sequence ID" value="MFD2892829.1"/>
    <property type="molecule type" value="Genomic_DNA"/>
</dbReference>
<comment type="caution">
    <text evidence="1">The sequence shown here is derived from an EMBL/GenBank/DDBJ whole genome shotgun (WGS) entry which is preliminary data.</text>
</comment>
<dbReference type="PROSITE" id="PS51257">
    <property type="entry name" value="PROKAR_LIPOPROTEIN"/>
    <property type="match status" value="1"/>
</dbReference>
<evidence type="ECO:0000313" key="2">
    <source>
        <dbReference type="Proteomes" id="UP001597534"/>
    </source>
</evidence>
<keyword evidence="2" id="KW-1185">Reference proteome</keyword>
<reference evidence="2" key="1">
    <citation type="journal article" date="2019" name="Int. J. Syst. Evol. Microbiol.">
        <title>The Global Catalogue of Microorganisms (GCM) 10K type strain sequencing project: providing services to taxonomists for standard genome sequencing and annotation.</title>
        <authorList>
            <consortium name="The Broad Institute Genomics Platform"/>
            <consortium name="The Broad Institute Genome Sequencing Center for Infectious Disease"/>
            <person name="Wu L."/>
            <person name="Ma J."/>
        </authorList>
    </citation>
    <scope>NUCLEOTIDE SEQUENCE [LARGE SCALE GENOMIC DNA]</scope>
    <source>
        <strain evidence="2">KCTC 22671</strain>
    </source>
</reference>
<evidence type="ECO:0000313" key="1">
    <source>
        <dbReference type="EMBL" id="MFD2892829.1"/>
    </source>
</evidence>
<dbReference type="Proteomes" id="UP001597534">
    <property type="component" value="Unassembled WGS sequence"/>
</dbReference>
<evidence type="ECO:0008006" key="3">
    <source>
        <dbReference type="Google" id="ProtNLM"/>
    </source>
</evidence>
<accession>A0ABW5YP58</accession>
<dbReference type="RefSeq" id="WP_379812554.1">
    <property type="nucleotide sequence ID" value="NZ_JBHUPC010000020.1"/>
</dbReference>
<sequence>MKYLLMFSVLFLSSCNNVNYVYTKFQKDFSENRWFNDDIRLFEVTIEDDVQLYDLEVQFGHIYDYNLDNVPLEVVIKAPSGTIERLKVDVLIKGKDGKDLGDCTGDICDVYHVLKSKASLEKGVYAIEIKQASKLVYLPNVLGIGLNVRKSN</sequence>
<dbReference type="InterPro" id="IPR020018">
    <property type="entry name" value="Motility-assoc_lipoprot_GldH"/>
</dbReference>
<gene>
    <name evidence="1" type="ORF">ACFS5J_12485</name>
</gene>
<proteinExistence type="predicted"/>
<organism evidence="1 2">
    <name type="scientific">Flavobacterium chuncheonense</name>
    <dbReference type="NCBI Taxonomy" id="2026653"/>
    <lineage>
        <taxon>Bacteria</taxon>
        <taxon>Pseudomonadati</taxon>
        <taxon>Bacteroidota</taxon>
        <taxon>Flavobacteriia</taxon>
        <taxon>Flavobacteriales</taxon>
        <taxon>Flavobacteriaceae</taxon>
        <taxon>Flavobacterium</taxon>
    </lineage>
</organism>
<name>A0ABW5YP58_9FLAO</name>